<reference evidence="3" key="2">
    <citation type="journal article" date="2021" name="PeerJ">
        <title>Extensive microbial diversity within the chicken gut microbiome revealed by metagenomics and culture.</title>
        <authorList>
            <person name="Gilroy R."/>
            <person name="Ravi A."/>
            <person name="Getino M."/>
            <person name="Pursley I."/>
            <person name="Horton D.L."/>
            <person name="Alikhan N.F."/>
            <person name="Baker D."/>
            <person name="Gharbi K."/>
            <person name="Hall N."/>
            <person name="Watson M."/>
            <person name="Adriaenssens E.M."/>
            <person name="Foster-Nyarko E."/>
            <person name="Jarju S."/>
            <person name="Secka A."/>
            <person name="Antonio M."/>
            <person name="Oren A."/>
            <person name="Chaudhuri R.R."/>
            <person name="La Ragione R."/>
            <person name="Hildebrand F."/>
            <person name="Pallen M.J."/>
        </authorList>
    </citation>
    <scope>NUCLEOTIDE SEQUENCE</scope>
    <source>
        <strain evidence="3">B1-15692</strain>
    </source>
</reference>
<feature type="domain" description="Putative auto-transporter adhesin head GIN" evidence="2">
    <location>
        <begin position="39"/>
        <end position="250"/>
    </location>
</feature>
<keyword evidence="1" id="KW-0732">Signal</keyword>
<feature type="signal peptide" evidence="1">
    <location>
        <begin position="1"/>
        <end position="25"/>
    </location>
</feature>
<evidence type="ECO:0000313" key="3">
    <source>
        <dbReference type="EMBL" id="MBO8466559.1"/>
    </source>
</evidence>
<comment type="caution">
    <text evidence="3">The sequence shown here is derived from an EMBL/GenBank/DDBJ whole genome shotgun (WGS) entry which is preliminary data.</text>
</comment>
<proteinExistence type="predicted"/>
<dbReference type="EMBL" id="JADIMH010000012">
    <property type="protein sequence ID" value="MBO8466559.1"/>
    <property type="molecule type" value="Genomic_DNA"/>
</dbReference>
<evidence type="ECO:0000313" key="4">
    <source>
        <dbReference type="Proteomes" id="UP000823660"/>
    </source>
</evidence>
<organism evidence="3 4">
    <name type="scientific">Candidatus Cryptobacteroides faecipullorum</name>
    <dbReference type="NCBI Taxonomy" id="2840764"/>
    <lineage>
        <taxon>Bacteria</taxon>
        <taxon>Pseudomonadati</taxon>
        <taxon>Bacteroidota</taxon>
        <taxon>Bacteroidia</taxon>
        <taxon>Bacteroidales</taxon>
        <taxon>Candidatus Cryptobacteroides</taxon>
    </lineage>
</organism>
<dbReference type="Pfam" id="PF10988">
    <property type="entry name" value="DUF2807"/>
    <property type="match status" value="1"/>
</dbReference>
<evidence type="ECO:0000259" key="2">
    <source>
        <dbReference type="Pfam" id="PF10988"/>
    </source>
</evidence>
<reference evidence="3" key="1">
    <citation type="submission" date="2020-10" db="EMBL/GenBank/DDBJ databases">
        <authorList>
            <person name="Gilroy R."/>
        </authorList>
    </citation>
    <scope>NUCLEOTIDE SEQUENCE</scope>
    <source>
        <strain evidence="3">B1-15692</strain>
    </source>
</reference>
<name>A0A9D9I5X1_9BACT</name>
<feature type="chain" id="PRO_5038637923" evidence="1">
    <location>
        <begin position="26"/>
        <end position="268"/>
    </location>
</feature>
<gene>
    <name evidence="3" type="ORF">IAB99_02185</name>
</gene>
<dbReference type="InterPro" id="IPR021255">
    <property type="entry name" value="DUF2807"/>
</dbReference>
<evidence type="ECO:0000256" key="1">
    <source>
        <dbReference type="SAM" id="SignalP"/>
    </source>
</evidence>
<dbReference type="Gene3D" id="2.160.20.120">
    <property type="match status" value="1"/>
</dbReference>
<dbReference type="Proteomes" id="UP000823660">
    <property type="component" value="Unassembled WGS sequence"/>
</dbReference>
<accession>A0A9D9I5X1</accession>
<dbReference type="AlphaFoldDB" id="A0A9D9I5X1"/>
<sequence>MKRYLWLPVLMLAGILCSCSKVELAGITDVVYIDTPMSYTGLEVGSAIEVRLSEDCTAPQLEADVNLIPYVEIYERKGILNIELANGLKLQGDGWNAAKVVVSLPARSDIRSVSLSGASTFVSDLPVEEEKFSLTLSGASRFAGSVNAESVDIDLSGASMMECGYIRSDRMNIELSGASLARLSGRTSFCEIDLSGASSLSGISELQKYSFRVDECTGELSGASSAMFVCDGRITCSLSGASLLSYMGDADTSGSYTSGGSEIVGCSY</sequence>
<protein>
    <submittedName>
        <fullName evidence="3">DUF2807 domain-containing protein</fullName>
    </submittedName>
</protein>
<dbReference type="PROSITE" id="PS51257">
    <property type="entry name" value="PROKAR_LIPOPROTEIN"/>
    <property type="match status" value="1"/>
</dbReference>